<dbReference type="AlphaFoldDB" id="A0A1Q8STU4"/>
<feature type="domain" description="DprA winged helix" evidence="4">
    <location>
        <begin position="342"/>
        <end position="400"/>
    </location>
</feature>
<dbReference type="PANTHER" id="PTHR43022:SF1">
    <property type="entry name" value="PROTEIN SMF"/>
    <property type="match status" value="1"/>
</dbReference>
<comment type="similarity">
    <text evidence="1">Belongs to the DprA/Smf family.</text>
</comment>
<keyword evidence="6" id="KW-1185">Reference proteome</keyword>
<feature type="domain" description="Smf/DprA SLOG" evidence="3">
    <location>
        <begin position="85"/>
        <end position="294"/>
    </location>
</feature>
<gene>
    <name evidence="5" type="ORF">BTW07_08355</name>
</gene>
<dbReference type="EMBL" id="MSDO01000009">
    <property type="protein sequence ID" value="OLO04792.1"/>
    <property type="molecule type" value="Genomic_DNA"/>
</dbReference>
<organism evidence="5 6">
    <name type="scientific">Salinicola socius</name>
    <dbReference type="NCBI Taxonomy" id="404433"/>
    <lineage>
        <taxon>Bacteria</taxon>
        <taxon>Pseudomonadati</taxon>
        <taxon>Pseudomonadota</taxon>
        <taxon>Gammaproteobacteria</taxon>
        <taxon>Oceanospirillales</taxon>
        <taxon>Halomonadaceae</taxon>
        <taxon>Salinicola</taxon>
    </lineage>
</organism>
<reference evidence="5 6" key="1">
    <citation type="submission" date="2016-12" db="EMBL/GenBank/DDBJ databases">
        <title>Draft genome sequences of strains Salinicola socius SMB35, Salinicola sp. MH3R3-1 and Chromohalobacter sp. SMB17 from the Verkhnekamsk potash mining region of Russia.</title>
        <authorList>
            <person name="Mavrodi D.V."/>
            <person name="Olsson B.E."/>
            <person name="Korsakova E.S."/>
            <person name="Pyankova A."/>
            <person name="Mavrodi O.V."/>
            <person name="Plotnikova E.G."/>
        </authorList>
    </citation>
    <scope>NUCLEOTIDE SEQUENCE [LARGE SCALE GENOMIC DNA]</scope>
    <source>
        <strain evidence="5 6">SMB35</strain>
    </source>
</reference>
<evidence type="ECO:0000259" key="3">
    <source>
        <dbReference type="Pfam" id="PF02481"/>
    </source>
</evidence>
<sequence>MTPGLQDWLALDALPGLGPAKLAPLVRRWREGDDLHWPQGWLAALPASLAQPLRLWLEHPARSPLTPAIDAAIGWERADSLHHLLHPGHPAWPELLNQLPDPPTILWAKGDLAILSRPAMAIVGTRRPTREGQDNAARFARALVEKGFCIASGMALGIDGAAQRAALQVGGATIGVLGCGVDVVYPPRHASLYRELLAGQGLLLSEHAPTTRAHPRFFPRRNRLITGLSLGVLVVEAAEKSGSLVSARLALEQDREVFAIPGSIHNPQSAGCLRLIRQGEAALVRDVDDMLADLSTWQVAALDPLSKPLDRSLTAMDAPLDDAANPPASTPSLFSPSPLPSSPALAVSPVAPESPLLAALSDAPTPVDLLVELTGQSVAELQLGLLELELDGWVAQTTGGWVRRGR</sequence>
<dbReference type="InterPro" id="IPR036388">
    <property type="entry name" value="WH-like_DNA-bd_sf"/>
</dbReference>
<dbReference type="Pfam" id="PF02481">
    <property type="entry name" value="DNA_processg_A"/>
    <property type="match status" value="1"/>
</dbReference>
<evidence type="ECO:0000259" key="4">
    <source>
        <dbReference type="Pfam" id="PF17782"/>
    </source>
</evidence>
<evidence type="ECO:0000256" key="2">
    <source>
        <dbReference type="SAM" id="MobiDB-lite"/>
    </source>
</evidence>
<accession>A0A1Q8STU4</accession>
<dbReference type="Proteomes" id="UP000186878">
    <property type="component" value="Unassembled WGS sequence"/>
</dbReference>
<feature type="region of interest" description="Disordered" evidence="2">
    <location>
        <begin position="318"/>
        <end position="337"/>
    </location>
</feature>
<dbReference type="InterPro" id="IPR057666">
    <property type="entry name" value="DrpA_SLOG"/>
</dbReference>
<dbReference type="OrthoDB" id="9785707at2"/>
<dbReference type="InterPro" id="IPR003488">
    <property type="entry name" value="DprA"/>
</dbReference>
<dbReference type="Pfam" id="PF17782">
    <property type="entry name" value="WHD_DprA"/>
    <property type="match status" value="1"/>
</dbReference>
<proteinExistence type="inferred from homology"/>
<dbReference type="NCBIfam" id="TIGR00732">
    <property type="entry name" value="dprA"/>
    <property type="match status" value="1"/>
</dbReference>
<evidence type="ECO:0000313" key="6">
    <source>
        <dbReference type="Proteomes" id="UP000186878"/>
    </source>
</evidence>
<evidence type="ECO:0000256" key="1">
    <source>
        <dbReference type="ARBA" id="ARBA00006525"/>
    </source>
</evidence>
<dbReference type="RefSeq" id="WP_075569690.1">
    <property type="nucleotide sequence ID" value="NZ_MSDO01000009.1"/>
</dbReference>
<dbReference type="STRING" id="404433.BTW07_08355"/>
<dbReference type="SUPFAM" id="SSF102405">
    <property type="entry name" value="MCP/YpsA-like"/>
    <property type="match status" value="1"/>
</dbReference>
<dbReference type="Gene3D" id="1.10.10.10">
    <property type="entry name" value="Winged helix-like DNA-binding domain superfamily/Winged helix DNA-binding domain"/>
    <property type="match status" value="1"/>
</dbReference>
<evidence type="ECO:0000313" key="5">
    <source>
        <dbReference type="EMBL" id="OLO04792.1"/>
    </source>
</evidence>
<protein>
    <submittedName>
        <fullName evidence="5">DNA protecting protein DprA</fullName>
    </submittedName>
</protein>
<dbReference type="Gene3D" id="3.40.50.450">
    <property type="match status" value="1"/>
</dbReference>
<dbReference type="PANTHER" id="PTHR43022">
    <property type="entry name" value="PROTEIN SMF"/>
    <property type="match status" value="1"/>
</dbReference>
<dbReference type="InterPro" id="IPR041614">
    <property type="entry name" value="DprA_WH"/>
</dbReference>
<dbReference type="GO" id="GO:0009294">
    <property type="term" value="P:DNA-mediated transformation"/>
    <property type="evidence" value="ECO:0007669"/>
    <property type="project" value="InterPro"/>
</dbReference>
<name>A0A1Q8STU4_9GAMM</name>
<comment type="caution">
    <text evidence="5">The sequence shown here is derived from an EMBL/GenBank/DDBJ whole genome shotgun (WGS) entry which is preliminary data.</text>
</comment>